<evidence type="ECO:0000313" key="2">
    <source>
        <dbReference type="EMBL" id="MCQ4771383.1"/>
    </source>
</evidence>
<keyword evidence="1" id="KW-1133">Transmembrane helix</keyword>
<accession>A0AAW5JPU8</accession>
<feature type="transmembrane region" description="Helical" evidence="1">
    <location>
        <begin position="12"/>
        <end position="32"/>
    </location>
</feature>
<sequence length="268" mass="29731">MLLDLFPIPRRYARVPGALAVALVVALFTVYLNERTPLAAGLLVAGVVVLILVYVIRARQKKEWIAFFQEENRRLLEIKGADGPAAYIPGQRARADKLRHPELKLTAQLNLCAALLANWDNGEALALLRRLPPSEKMPNPTLRLVYWTQLLRAHLQLGDREGADGAYAMTLRTLPEVSDLMKIGCLPYEIHYRILSGEYELALKQLGELPRKDLDEAGRDLLTAYRSMALRGLGASDKAAKLAQEVEGHDLLPATRKLLLSGAGPEQN</sequence>
<dbReference type="RefSeq" id="WP_256304568.1">
    <property type="nucleotide sequence ID" value="NZ_JANFYS010000030.1"/>
</dbReference>
<evidence type="ECO:0000313" key="3">
    <source>
        <dbReference type="Proteomes" id="UP001204562"/>
    </source>
</evidence>
<dbReference type="EMBL" id="JANFYS010000030">
    <property type="protein sequence ID" value="MCQ4771383.1"/>
    <property type="molecule type" value="Genomic_DNA"/>
</dbReference>
<comment type="caution">
    <text evidence="2">The sequence shown here is derived from an EMBL/GenBank/DDBJ whole genome shotgun (WGS) entry which is preliminary data.</text>
</comment>
<dbReference type="InterPro" id="IPR011990">
    <property type="entry name" value="TPR-like_helical_dom_sf"/>
</dbReference>
<organism evidence="2 3">
    <name type="scientific">Intestinimonas massiliensis</name>
    <name type="common">ex Afouda et al. 2020</name>
    <dbReference type="NCBI Taxonomy" id="1673721"/>
    <lineage>
        <taxon>Bacteria</taxon>
        <taxon>Bacillati</taxon>
        <taxon>Bacillota</taxon>
        <taxon>Clostridia</taxon>
        <taxon>Eubacteriales</taxon>
        <taxon>Intestinimonas</taxon>
    </lineage>
</organism>
<dbReference type="Proteomes" id="UP001204562">
    <property type="component" value="Unassembled WGS sequence"/>
</dbReference>
<evidence type="ECO:0000256" key="1">
    <source>
        <dbReference type="SAM" id="Phobius"/>
    </source>
</evidence>
<dbReference type="SUPFAM" id="SSF48452">
    <property type="entry name" value="TPR-like"/>
    <property type="match status" value="1"/>
</dbReference>
<gene>
    <name evidence="2" type="ORF">NE579_13115</name>
</gene>
<proteinExistence type="predicted"/>
<keyword evidence="1" id="KW-0812">Transmembrane</keyword>
<name>A0AAW5JPU8_9FIRM</name>
<dbReference type="AlphaFoldDB" id="A0AAW5JPU8"/>
<reference evidence="2" key="1">
    <citation type="submission" date="2022-06" db="EMBL/GenBank/DDBJ databases">
        <title>Isolation of gut microbiota from human fecal samples.</title>
        <authorList>
            <person name="Pamer E.G."/>
            <person name="Barat B."/>
            <person name="Waligurski E."/>
            <person name="Medina S."/>
            <person name="Paddock L."/>
            <person name="Mostad J."/>
        </authorList>
    </citation>
    <scope>NUCLEOTIDE SEQUENCE</scope>
    <source>
        <strain evidence="2">DFI.9.91</strain>
    </source>
</reference>
<evidence type="ECO:0008006" key="4">
    <source>
        <dbReference type="Google" id="ProtNLM"/>
    </source>
</evidence>
<feature type="transmembrane region" description="Helical" evidence="1">
    <location>
        <begin position="38"/>
        <end position="56"/>
    </location>
</feature>
<keyword evidence="1" id="KW-0472">Membrane</keyword>
<protein>
    <recommendedName>
        <fullName evidence="4">Tetratricopeptide repeat protein</fullName>
    </recommendedName>
</protein>